<evidence type="ECO:0000313" key="3">
    <source>
        <dbReference type="EMBL" id="EEN41533.1"/>
    </source>
</evidence>
<evidence type="ECO:0000256" key="1">
    <source>
        <dbReference type="SAM" id="Phobius"/>
    </source>
</evidence>
<feature type="domain" description="N-acetyltransferase" evidence="2">
    <location>
        <begin position="48"/>
        <end position="194"/>
    </location>
</feature>
<dbReference type="GO" id="GO:0016747">
    <property type="term" value="F:acyltransferase activity, transferring groups other than amino-acyl groups"/>
    <property type="evidence" value="ECO:0007669"/>
    <property type="project" value="InterPro"/>
</dbReference>
<dbReference type="InParanoid" id="C4A0Z2"/>
<proteinExistence type="predicted"/>
<gene>
    <name evidence="3" type="ORF">BRAFLDRAFT_89252</name>
</gene>
<dbReference type="PANTHER" id="PTHR47403">
    <property type="entry name" value="LOC100145250 PROTEIN"/>
    <property type="match status" value="1"/>
</dbReference>
<dbReference type="EMBL" id="GG666840">
    <property type="protein sequence ID" value="EEN41533.1"/>
    <property type="molecule type" value="Genomic_DNA"/>
</dbReference>
<sequence length="630" mass="70443">MRMSKDIYSDTDYLPEFFHSFIDDPDTTVFLAVAGTQVFIMADQSPNLSFRLASHDDYDAVMRMSKDIYGDTDYLPEFFHSFIDDPDTTIFLTVAGTQVVGLLVATITEEGKAFISTSARVAPAWRGKRVIGKLEQYQDAWIRQNRPTARYKRATASTASVFTRRHIKGMPEVFCMPYVEYKGGANLWWRQNPAKLAQLDTTGLPDVVPLQTADDDFCAAVQKWLPEGACGSHDGKPIILVDWDPFSLCPANLKILQAQNNIYMLNYKGEASLSLSNSYPTAAVRMMSVTIYAMDDLTVQKHLQKHLEDKFCDVRNTNSQDKYVVLVIVLFGIFILVVLCHATLFCWRKQRARGEHIDITSTTLHIGVQAMAVCIPHHSLLMVTDQSREGESSPNAFPLRRLRSRETHWSEMIKGATQCSFHYVTEAHQADTNGVAEAEVHHYDNDDASDADEEEQYHQYASAAPPPLPVYEETAPKVLVEEESDQPAFHIGNAETGEEEIPYGVAAANSLYQRDMTPNRSDVTSERSYSVSADSCAVEGNRLEERFHVVAEANTLYHQDAAANCSTLTREHAARNNSYGSAADPIQTETVITDMYIQQTAITRDVTTTLNHESEEDFGILYGSGAATVE</sequence>
<keyword evidence="1" id="KW-0812">Transmembrane</keyword>
<protein>
    <recommendedName>
        <fullName evidence="2">N-acetyltransferase domain-containing protein</fullName>
    </recommendedName>
</protein>
<evidence type="ECO:0000259" key="2">
    <source>
        <dbReference type="PROSITE" id="PS51186"/>
    </source>
</evidence>
<dbReference type="InterPro" id="IPR016181">
    <property type="entry name" value="Acyl_CoA_acyltransferase"/>
</dbReference>
<dbReference type="InterPro" id="IPR000182">
    <property type="entry name" value="GNAT_dom"/>
</dbReference>
<feature type="transmembrane region" description="Helical" evidence="1">
    <location>
        <begin position="323"/>
        <end position="347"/>
    </location>
</feature>
<dbReference type="Pfam" id="PF24066">
    <property type="entry name" value="Hisat_C"/>
    <property type="match status" value="1"/>
</dbReference>
<dbReference type="InterPro" id="IPR056483">
    <property type="entry name" value="Hisat_C"/>
</dbReference>
<organism>
    <name type="scientific">Branchiostoma floridae</name>
    <name type="common">Florida lancelet</name>
    <name type="synonym">Amphioxus</name>
    <dbReference type="NCBI Taxonomy" id="7739"/>
    <lineage>
        <taxon>Eukaryota</taxon>
        <taxon>Metazoa</taxon>
        <taxon>Chordata</taxon>
        <taxon>Cephalochordata</taxon>
        <taxon>Leptocardii</taxon>
        <taxon>Amphioxiformes</taxon>
        <taxon>Branchiostomatidae</taxon>
        <taxon>Branchiostoma</taxon>
    </lineage>
</organism>
<dbReference type="Gene3D" id="3.40.630.30">
    <property type="match status" value="1"/>
</dbReference>
<name>C4A0Z2_BRAFL</name>
<dbReference type="PANTHER" id="PTHR47403:SF6">
    <property type="entry name" value="N-ACETYLTRANSFERASE DOMAIN-CONTAINING PROTEIN"/>
    <property type="match status" value="1"/>
</dbReference>
<dbReference type="SUPFAM" id="SSF55729">
    <property type="entry name" value="Acyl-CoA N-acyltransferases (Nat)"/>
    <property type="match status" value="1"/>
</dbReference>
<accession>C4A0Z2</accession>
<dbReference type="PROSITE" id="PS51186">
    <property type="entry name" value="GNAT"/>
    <property type="match status" value="1"/>
</dbReference>
<reference evidence="3" key="1">
    <citation type="journal article" date="2008" name="Nature">
        <title>The amphioxus genome and the evolution of the chordate karyotype.</title>
        <authorList>
            <consortium name="US DOE Joint Genome Institute (JGI-PGF)"/>
            <person name="Putnam N.H."/>
            <person name="Butts T."/>
            <person name="Ferrier D.E.K."/>
            <person name="Furlong R.F."/>
            <person name="Hellsten U."/>
            <person name="Kawashima T."/>
            <person name="Robinson-Rechavi M."/>
            <person name="Shoguchi E."/>
            <person name="Terry A."/>
            <person name="Yu J.-K."/>
            <person name="Benito-Gutierrez E.L."/>
            <person name="Dubchak I."/>
            <person name="Garcia-Fernandez J."/>
            <person name="Gibson-Brown J.J."/>
            <person name="Grigoriev I.V."/>
            <person name="Horton A.C."/>
            <person name="de Jong P.J."/>
            <person name="Jurka J."/>
            <person name="Kapitonov V.V."/>
            <person name="Kohara Y."/>
            <person name="Kuroki Y."/>
            <person name="Lindquist E."/>
            <person name="Lucas S."/>
            <person name="Osoegawa K."/>
            <person name="Pennacchio L.A."/>
            <person name="Salamov A.A."/>
            <person name="Satou Y."/>
            <person name="Sauka-Spengler T."/>
            <person name="Schmutz J."/>
            <person name="Shin-I T."/>
            <person name="Toyoda A."/>
            <person name="Bronner-Fraser M."/>
            <person name="Fujiyama A."/>
            <person name="Holland L.Z."/>
            <person name="Holland P.W.H."/>
            <person name="Satoh N."/>
            <person name="Rokhsar D.S."/>
        </authorList>
    </citation>
    <scope>NUCLEOTIDE SEQUENCE [LARGE SCALE GENOMIC DNA]</scope>
    <source>
        <strain evidence="3">S238N-H82</strain>
        <tissue evidence="3">Testes</tissue>
    </source>
</reference>
<keyword evidence="1" id="KW-0472">Membrane</keyword>
<dbReference type="AlphaFoldDB" id="C4A0Z2"/>
<keyword evidence="1" id="KW-1133">Transmembrane helix</keyword>
<dbReference type="eggNOG" id="ENOG502SJSW">
    <property type="taxonomic scope" value="Eukaryota"/>
</dbReference>